<dbReference type="PANTHER" id="PTHR30265:SF2">
    <property type="entry name" value="TRANSCRIPTION TERMINATION_ANTITERMINATION PROTEIN NUSG"/>
    <property type="match status" value="1"/>
</dbReference>
<gene>
    <name evidence="5 10" type="primary">nusG</name>
    <name evidence="10" type="ORF">G4L39_04600</name>
</gene>
<dbReference type="GO" id="GO:0031564">
    <property type="term" value="P:transcription antitermination"/>
    <property type="evidence" value="ECO:0007669"/>
    <property type="project" value="UniProtKB-UniRule"/>
</dbReference>
<dbReference type="GO" id="GO:0032784">
    <property type="term" value="P:regulation of DNA-templated transcription elongation"/>
    <property type="evidence" value="ECO:0007669"/>
    <property type="project" value="InterPro"/>
</dbReference>
<feature type="domain" description="NusG-like N-terminal" evidence="8">
    <location>
        <begin position="2"/>
        <end position="118"/>
    </location>
</feature>
<dbReference type="Gene3D" id="3.30.70.940">
    <property type="entry name" value="NusG, N-terminal domain"/>
    <property type="match status" value="1"/>
</dbReference>
<dbReference type="CDD" id="cd06091">
    <property type="entry name" value="KOW_NusG"/>
    <property type="match status" value="1"/>
</dbReference>
<dbReference type="InterPro" id="IPR008991">
    <property type="entry name" value="Translation_prot_SH3-like_sf"/>
</dbReference>
<keyword evidence="4 5" id="KW-0804">Transcription</keyword>
<dbReference type="InterPro" id="IPR005824">
    <property type="entry name" value="KOW"/>
</dbReference>
<sequence length="184" mass="21400">MRPRWYILHTLAGQEKKVKESIEKRAKTEELTDYILEVMVPEERVVEVRNQKKIVSMRKLWPGYVFVRMILFDDQDQLLPRPYYFIKETPGVLGFASESGDRPEATPDEDVEQIKAQISASEETERPKVNFEVGETVKINNGPFLNFSGVIQEIEPERGKLKVVVNIFGRNTPVELEYWQVEKA</sequence>
<dbReference type="FunFam" id="2.30.30.30:FF:000002">
    <property type="entry name" value="Transcription termination/antitermination factor NusG"/>
    <property type="match status" value="1"/>
</dbReference>
<dbReference type="AlphaFoldDB" id="A0A6M1RGF8"/>
<evidence type="ECO:0000259" key="8">
    <source>
        <dbReference type="SMART" id="SM00738"/>
    </source>
</evidence>
<organism evidence="10 11">
    <name type="scientific">Limisphaera ngatamarikiensis</name>
    <dbReference type="NCBI Taxonomy" id="1324935"/>
    <lineage>
        <taxon>Bacteria</taxon>
        <taxon>Pseudomonadati</taxon>
        <taxon>Verrucomicrobiota</taxon>
        <taxon>Verrucomicrobiia</taxon>
        <taxon>Limisphaerales</taxon>
        <taxon>Limisphaeraceae</taxon>
        <taxon>Limisphaera</taxon>
    </lineage>
</organism>
<dbReference type="SMART" id="SM00738">
    <property type="entry name" value="NGN"/>
    <property type="match status" value="1"/>
</dbReference>
<dbReference type="PROSITE" id="PS01014">
    <property type="entry name" value="NUSG"/>
    <property type="match status" value="1"/>
</dbReference>
<dbReference type="Pfam" id="PF02357">
    <property type="entry name" value="NusG"/>
    <property type="match status" value="1"/>
</dbReference>
<comment type="caution">
    <text evidence="10">The sequence shown here is derived from an EMBL/GenBank/DDBJ whole genome shotgun (WGS) entry which is preliminary data.</text>
</comment>
<dbReference type="NCBIfam" id="TIGR00922">
    <property type="entry name" value="nusG"/>
    <property type="match status" value="1"/>
</dbReference>
<evidence type="ECO:0000256" key="3">
    <source>
        <dbReference type="ARBA" id="ARBA00023015"/>
    </source>
</evidence>
<evidence type="ECO:0000256" key="6">
    <source>
        <dbReference type="NCBIfam" id="TIGR00922"/>
    </source>
</evidence>
<evidence type="ECO:0000313" key="10">
    <source>
        <dbReference type="EMBL" id="NGO38676.1"/>
    </source>
</evidence>
<dbReference type="CDD" id="cd09891">
    <property type="entry name" value="NGN_Bact_1"/>
    <property type="match status" value="1"/>
</dbReference>
<dbReference type="GO" id="GO:0006353">
    <property type="term" value="P:DNA-templated transcription termination"/>
    <property type="evidence" value="ECO:0007669"/>
    <property type="project" value="UniProtKB-UniRule"/>
</dbReference>
<evidence type="ECO:0000256" key="4">
    <source>
        <dbReference type="ARBA" id="ARBA00023163"/>
    </source>
</evidence>
<evidence type="ECO:0000259" key="9">
    <source>
        <dbReference type="SMART" id="SM00739"/>
    </source>
</evidence>
<dbReference type="InterPro" id="IPR043425">
    <property type="entry name" value="NusG-like"/>
</dbReference>
<dbReference type="InterPro" id="IPR014722">
    <property type="entry name" value="Rib_uL2_dom2"/>
</dbReference>
<proteinExistence type="inferred from homology"/>
<dbReference type="HAMAP" id="MF_00948">
    <property type="entry name" value="NusG"/>
    <property type="match status" value="1"/>
</dbReference>
<dbReference type="InterPro" id="IPR047050">
    <property type="entry name" value="NGN"/>
</dbReference>
<reference evidence="10 11" key="1">
    <citation type="submission" date="2020-02" db="EMBL/GenBank/DDBJ databases">
        <title>Draft genome sequence of Limisphaera ngatamarikiensis NGM72.4T, a thermophilic Verrucomicrobia grouped in subdivision 3.</title>
        <authorList>
            <person name="Carere C.R."/>
            <person name="Steen J."/>
            <person name="Hugenholtz P."/>
            <person name="Stott M.B."/>
        </authorList>
    </citation>
    <scope>NUCLEOTIDE SEQUENCE [LARGE SCALE GENOMIC DNA]</scope>
    <source>
        <strain evidence="10 11">NGM72.4</strain>
    </source>
</reference>
<dbReference type="Proteomes" id="UP000477311">
    <property type="component" value="Unassembled WGS sequence"/>
</dbReference>
<dbReference type="Pfam" id="PF00467">
    <property type="entry name" value="KOW"/>
    <property type="match status" value="1"/>
</dbReference>
<evidence type="ECO:0000313" key="11">
    <source>
        <dbReference type="Proteomes" id="UP000477311"/>
    </source>
</evidence>
<dbReference type="GO" id="GO:0005829">
    <property type="term" value="C:cytosol"/>
    <property type="evidence" value="ECO:0007669"/>
    <property type="project" value="TreeGrafter"/>
</dbReference>
<dbReference type="GO" id="GO:0006354">
    <property type="term" value="P:DNA-templated transcription elongation"/>
    <property type="evidence" value="ECO:0007669"/>
    <property type="project" value="UniProtKB-UniRule"/>
</dbReference>
<dbReference type="PANTHER" id="PTHR30265">
    <property type="entry name" value="RHO-INTERACTING TRANSCRIPTION TERMINATION FACTOR NUSG"/>
    <property type="match status" value="1"/>
</dbReference>
<keyword evidence="2 5" id="KW-0889">Transcription antitermination</keyword>
<name>A0A6M1RGF8_9BACT</name>
<evidence type="ECO:0000256" key="1">
    <source>
        <dbReference type="ARBA" id="ARBA00022472"/>
    </source>
</evidence>
<keyword evidence="11" id="KW-1185">Reference proteome</keyword>
<dbReference type="EMBL" id="JAAKYA010000027">
    <property type="protein sequence ID" value="NGO38676.1"/>
    <property type="molecule type" value="Genomic_DNA"/>
</dbReference>
<dbReference type="Gene3D" id="2.30.30.30">
    <property type="match status" value="1"/>
</dbReference>
<accession>A0A6M1RGF8</accession>
<dbReference type="InterPro" id="IPR006645">
    <property type="entry name" value="NGN-like_dom"/>
</dbReference>
<feature type="domain" description="KOW" evidence="9">
    <location>
        <begin position="130"/>
        <end position="157"/>
    </location>
</feature>
<dbReference type="PRINTS" id="PR00338">
    <property type="entry name" value="NUSGTNSCPFCT"/>
</dbReference>
<keyword evidence="3 5" id="KW-0805">Transcription regulation</keyword>
<evidence type="ECO:0000256" key="5">
    <source>
        <dbReference type="HAMAP-Rule" id="MF_00948"/>
    </source>
</evidence>
<dbReference type="SUPFAM" id="SSF82679">
    <property type="entry name" value="N-utilization substance G protein NusG, N-terminal domain"/>
    <property type="match status" value="1"/>
</dbReference>
<dbReference type="InterPro" id="IPR036735">
    <property type="entry name" value="NGN_dom_sf"/>
</dbReference>
<evidence type="ECO:0000256" key="7">
    <source>
        <dbReference type="RuleBase" id="RU000538"/>
    </source>
</evidence>
<comment type="similarity">
    <text evidence="5 7">Belongs to the NusG family.</text>
</comment>
<dbReference type="InterPro" id="IPR015869">
    <property type="entry name" value="Transcrpt_antiterm_NusG_bac_CS"/>
</dbReference>
<evidence type="ECO:0000256" key="2">
    <source>
        <dbReference type="ARBA" id="ARBA00022814"/>
    </source>
</evidence>
<keyword evidence="1 5" id="KW-0806">Transcription termination</keyword>
<protein>
    <recommendedName>
        <fullName evidence="5 6">Transcription termination/antitermination protein NusG</fullName>
    </recommendedName>
</protein>
<dbReference type="SMART" id="SM00739">
    <property type="entry name" value="KOW"/>
    <property type="match status" value="1"/>
</dbReference>
<comment type="function">
    <text evidence="5 7">Participates in transcription elongation, termination and antitermination.</text>
</comment>
<dbReference type="RefSeq" id="WP_165106269.1">
    <property type="nucleotide sequence ID" value="NZ_JAAKYA010000027.1"/>
</dbReference>
<dbReference type="SUPFAM" id="SSF50104">
    <property type="entry name" value="Translation proteins SH3-like domain"/>
    <property type="match status" value="1"/>
</dbReference>
<dbReference type="InterPro" id="IPR001062">
    <property type="entry name" value="Transcrpt_antiterm_NusG"/>
</dbReference>